<dbReference type="AlphaFoldDB" id="A0A2P2KAI3"/>
<evidence type="ECO:0000256" key="1">
    <source>
        <dbReference type="SAM" id="Phobius"/>
    </source>
</evidence>
<protein>
    <submittedName>
        <fullName evidence="3">Putative inactive purple acid phosphatase 28 isoform X1</fullName>
    </submittedName>
</protein>
<feature type="transmembrane region" description="Helical" evidence="1">
    <location>
        <begin position="12"/>
        <end position="35"/>
    </location>
</feature>
<dbReference type="PANTHER" id="PTHR32440">
    <property type="entry name" value="PHOSPHATASE DCR2-RELATED-RELATED"/>
    <property type="match status" value="1"/>
</dbReference>
<accession>A0A2P2KAI3</accession>
<dbReference type="EMBL" id="GGEC01022247">
    <property type="protein sequence ID" value="MBX02731.1"/>
    <property type="molecule type" value="Transcribed_RNA"/>
</dbReference>
<dbReference type="Pfam" id="PF00149">
    <property type="entry name" value="Metallophos"/>
    <property type="match status" value="1"/>
</dbReference>
<dbReference type="SUPFAM" id="SSF56300">
    <property type="entry name" value="Metallo-dependent phosphatases"/>
    <property type="match status" value="1"/>
</dbReference>
<evidence type="ECO:0000259" key="2">
    <source>
        <dbReference type="Pfam" id="PF00149"/>
    </source>
</evidence>
<dbReference type="PANTHER" id="PTHR32440:SF2">
    <property type="entry name" value="INACTIVE PURPLE ACID PHOSPHATASE 28-RELATED"/>
    <property type="match status" value="1"/>
</dbReference>
<keyword evidence="1" id="KW-0472">Membrane</keyword>
<dbReference type="InterPro" id="IPR029052">
    <property type="entry name" value="Metallo-depent_PP-like"/>
</dbReference>
<dbReference type="GO" id="GO:0005737">
    <property type="term" value="C:cytoplasm"/>
    <property type="evidence" value="ECO:0007669"/>
    <property type="project" value="TreeGrafter"/>
</dbReference>
<evidence type="ECO:0000313" key="3">
    <source>
        <dbReference type="EMBL" id="MBX02731.1"/>
    </source>
</evidence>
<keyword evidence="1" id="KW-1133">Transmembrane helix</keyword>
<dbReference type="InterPro" id="IPR004843">
    <property type="entry name" value="Calcineurin-like_PHP"/>
</dbReference>
<name>A0A2P2KAI3_RHIMU</name>
<keyword evidence="1" id="KW-0812">Transmembrane</keyword>
<feature type="domain" description="Calcineurin-like phosphoesterase" evidence="2">
    <location>
        <begin position="100"/>
        <end position="278"/>
    </location>
</feature>
<dbReference type="Gene3D" id="3.60.21.10">
    <property type="match status" value="1"/>
</dbReference>
<feature type="transmembrane region" description="Helical" evidence="1">
    <location>
        <begin position="61"/>
        <end position="79"/>
    </location>
</feature>
<proteinExistence type="predicted"/>
<organism evidence="3">
    <name type="scientific">Rhizophora mucronata</name>
    <name type="common">Asiatic mangrove</name>
    <dbReference type="NCBI Taxonomy" id="61149"/>
    <lineage>
        <taxon>Eukaryota</taxon>
        <taxon>Viridiplantae</taxon>
        <taxon>Streptophyta</taxon>
        <taxon>Embryophyta</taxon>
        <taxon>Tracheophyta</taxon>
        <taxon>Spermatophyta</taxon>
        <taxon>Magnoliopsida</taxon>
        <taxon>eudicotyledons</taxon>
        <taxon>Gunneridae</taxon>
        <taxon>Pentapetalae</taxon>
        <taxon>rosids</taxon>
        <taxon>fabids</taxon>
        <taxon>Malpighiales</taxon>
        <taxon>Rhizophoraceae</taxon>
        <taxon>Rhizophora</taxon>
    </lineage>
</organism>
<sequence>MEPRTAKWWHCLLYLFSIFSILFLFHTQIAHKLLLGHHKLHVKRSSPDLPLRFRSDGTFKILQVFVSLFLGFLVLNVLFNCFCKWVFDFEVVLLILNIEQVADMHYGTGVLTRCRDVLSSEFDYCSDLNTTRFLNRMIQHEKPDFIAFTGDNIFGTSTMDAAESLLRAFGPVTESGVPWAAVLGNHDQESTMTREDLMSFISLMDYSVSQTYPSVEDLSGAGKEHILRDIDGFGNYDLTIYGSAGSHLANTSVLNLYFLDSGDREVTQGAQTYGWIKESQLQWVRGVSNRYQV</sequence>
<dbReference type="GO" id="GO:0016788">
    <property type="term" value="F:hydrolase activity, acting on ester bonds"/>
    <property type="evidence" value="ECO:0007669"/>
    <property type="project" value="TreeGrafter"/>
</dbReference>
<reference evidence="3" key="1">
    <citation type="submission" date="2018-02" db="EMBL/GenBank/DDBJ databases">
        <title>Rhizophora mucronata_Transcriptome.</title>
        <authorList>
            <person name="Meera S.P."/>
            <person name="Sreeshan A."/>
            <person name="Augustine A."/>
        </authorList>
    </citation>
    <scope>NUCLEOTIDE SEQUENCE</scope>
    <source>
        <tissue evidence="3">Leaf</tissue>
    </source>
</reference>